<gene>
    <name evidence="2" type="ORF">E7215_01915</name>
</gene>
<evidence type="ECO:0000256" key="1">
    <source>
        <dbReference type="SAM" id="Phobius"/>
    </source>
</evidence>
<accession>A0A927W6B6</accession>
<feature type="transmembrane region" description="Helical" evidence="1">
    <location>
        <begin position="192"/>
        <end position="211"/>
    </location>
</feature>
<sequence>MENIFVILKGMVIGVSNVIPGVSGGTMAVVLGIYDKLISAVNSFFKDWKKNIFFLGEIAIGAALGIILFSKLITNLLTNHPEPTNFFFIGLILGSFPMLYKRATKGKVKKINYLWFLLTFTLMVIMSIFSDVEVSTIAMTSLSVKSFISLFLAGFIAAATMILPGVSGSLVLLIIGLYTTFTNAVSTFNIPLLIPGGLGVLVGILTMTKLIESFMRKYPQPAYFAICGLILGSVFPVYPGFTFNLSGMLSIITFLIGFILTYILGKKENN</sequence>
<feature type="transmembrane region" description="Helical" evidence="1">
    <location>
        <begin position="223"/>
        <end position="241"/>
    </location>
</feature>
<dbReference type="InterPro" id="IPR007163">
    <property type="entry name" value="VCA0040-like"/>
</dbReference>
<keyword evidence="1" id="KW-0812">Transmembrane</keyword>
<feature type="transmembrane region" description="Helical" evidence="1">
    <location>
        <begin position="52"/>
        <end position="72"/>
    </location>
</feature>
<reference evidence="2" key="1">
    <citation type="submission" date="2019-04" db="EMBL/GenBank/DDBJ databases">
        <title>Evolution of Biomass-Degrading Anaerobic Consortia Revealed by Metagenomics.</title>
        <authorList>
            <person name="Peng X."/>
        </authorList>
    </citation>
    <scope>NUCLEOTIDE SEQUENCE</scope>
    <source>
        <strain evidence="2">SIG254</strain>
    </source>
</reference>
<dbReference type="EMBL" id="SVCM01000020">
    <property type="protein sequence ID" value="MBE6058921.1"/>
    <property type="molecule type" value="Genomic_DNA"/>
</dbReference>
<feature type="transmembrane region" description="Helical" evidence="1">
    <location>
        <begin position="142"/>
        <end position="163"/>
    </location>
</feature>
<organism evidence="2 3">
    <name type="scientific">Clostridium sulfidigenes</name>
    <dbReference type="NCBI Taxonomy" id="318464"/>
    <lineage>
        <taxon>Bacteria</taxon>
        <taxon>Bacillati</taxon>
        <taxon>Bacillota</taxon>
        <taxon>Clostridia</taxon>
        <taxon>Eubacteriales</taxon>
        <taxon>Clostridiaceae</taxon>
        <taxon>Clostridium</taxon>
    </lineage>
</organism>
<dbReference type="Pfam" id="PF04018">
    <property type="entry name" value="VCA0040-like"/>
    <property type="match status" value="1"/>
</dbReference>
<keyword evidence="1" id="KW-1133">Transmembrane helix</keyword>
<feature type="transmembrane region" description="Helical" evidence="1">
    <location>
        <begin position="247"/>
        <end position="265"/>
    </location>
</feature>
<name>A0A927W6B6_9CLOT</name>
<dbReference type="PANTHER" id="PTHR37308">
    <property type="entry name" value="INTEGRAL MEMBRANE PROTEIN"/>
    <property type="match status" value="1"/>
</dbReference>
<feature type="transmembrane region" description="Helical" evidence="1">
    <location>
        <begin position="112"/>
        <end position="130"/>
    </location>
</feature>
<evidence type="ECO:0000313" key="3">
    <source>
        <dbReference type="Proteomes" id="UP000768462"/>
    </source>
</evidence>
<evidence type="ECO:0000313" key="2">
    <source>
        <dbReference type="EMBL" id="MBE6058921.1"/>
    </source>
</evidence>
<feature type="transmembrane region" description="Helical" evidence="1">
    <location>
        <begin position="84"/>
        <end position="100"/>
    </location>
</feature>
<proteinExistence type="predicted"/>
<dbReference type="PANTHER" id="PTHR37308:SF1">
    <property type="entry name" value="POLYPRENYL-PHOSPHATE TRANSPORTER"/>
    <property type="match status" value="1"/>
</dbReference>
<dbReference type="AlphaFoldDB" id="A0A927W6B6"/>
<keyword evidence="1" id="KW-0472">Membrane</keyword>
<feature type="transmembrane region" description="Helical" evidence="1">
    <location>
        <begin position="6"/>
        <end position="31"/>
    </location>
</feature>
<protein>
    <submittedName>
        <fullName evidence="2">DUF368 domain-containing protein</fullName>
    </submittedName>
</protein>
<dbReference type="Proteomes" id="UP000768462">
    <property type="component" value="Unassembled WGS sequence"/>
</dbReference>
<comment type="caution">
    <text evidence="2">The sequence shown here is derived from an EMBL/GenBank/DDBJ whole genome shotgun (WGS) entry which is preliminary data.</text>
</comment>